<comment type="caution">
    <text evidence="3">The sequence shown here is derived from an EMBL/GenBank/DDBJ whole genome shotgun (WGS) entry which is preliminary data.</text>
</comment>
<dbReference type="EMBL" id="PFPO01000078">
    <property type="protein sequence ID" value="PIZ98560.1"/>
    <property type="molecule type" value="Genomic_DNA"/>
</dbReference>
<evidence type="ECO:0000256" key="1">
    <source>
        <dbReference type="SAM" id="Phobius"/>
    </source>
</evidence>
<feature type="transmembrane region" description="Helical" evidence="1">
    <location>
        <begin position="268"/>
        <end position="289"/>
    </location>
</feature>
<organism evidence="3 4">
    <name type="scientific">Candidatus Komeilibacteria bacterium CG_4_10_14_0_2_um_filter_37_10</name>
    <dbReference type="NCBI Taxonomy" id="1974470"/>
    <lineage>
        <taxon>Bacteria</taxon>
        <taxon>Candidatus Komeiliibacteriota</taxon>
    </lineage>
</organism>
<dbReference type="Proteomes" id="UP000230405">
    <property type="component" value="Unassembled WGS sequence"/>
</dbReference>
<evidence type="ECO:0000313" key="3">
    <source>
        <dbReference type="EMBL" id="PIZ98560.1"/>
    </source>
</evidence>
<gene>
    <name evidence="3" type="ORF">COX77_04145</name>
</gene>
<dbReference type="AlphaFoldDB" id="A0A2M7VDM8"/>
<dbReference type="Pfam" id="PF26514">
    <property type="entry name" value="DUF8173"/>
    <property type="match status" value="1"/>
</dbReference>
<keyword evidence="1" id="KW-0812">Transmembrane</keyword>
<dbReference type="InterPro" id="IPR058486">
    <property type="entry name" value="DUF8173"/>
</dbReference>
<feature type="domain" description="DUF8173" evidence="2">
    <location>
        <begin position="206"/>
        <end position="339"/>
    </location>
</feature>
<keyword evidence="1" id="KW-1133">Transmembrane helix</keyword>
<feature type="transmembrane region" description="Helical" evidence="1">
    <location>
        <begin position="201"/>
        <end position="219"/>
    </location>
</feature>
<proteinExistence type="predicted"/>
<feature type="transmembrane region" description="Helical" evidence="1">
    <location>
        <begin position="239"/>
        <end position="262"/>
    </location>
</feature>
<reference evidence="4" key="1">
    <citation type="submission" date="2017-09" db="EMBL/GenBank/DDBJ databases">
        <title>Depth-based differentiation of microbial function through sediment-hosted aquifers and enrichment of novel symbionts in the deep terrestrial subsurface.</title>
        <authorList>
            <person name="Probst A.J."/>
            <person name="Ladd B."/>
            <person name="Jarett J.K."/>
            <person name="Geller-Mcgrath D.E."/>
            <person name="Sieber C.M.K."/>
            <person name="Emerson J.B."/>
            <person name="Anantharaman K."/>
            <person name="Thomas B.C."/>
            <person name="Malmstrom R."/>
            <person name="Stieglmeier M."/>
            <person name="Klingl A."/>
            <person name="Woyke T."/>
            <person name="Ryan C.M."/>
            <person name="Banfield J.F."/>
        </authorList>
    </citation>
    <scope>NUCLEOTIDE SEQUENCE [LARGE SCALE GENOMIC DNA]</scope>
</reference>
<feature type="transmembrane region" description="Helical" evidence="1">
    <location>
        <begin position="301"/>
        <end position="317"/>
    </location>
</feature>
<evidence type="ECO:0000313" key="4">
    <source>
        <dbReference type="Proteomes" id="UP000230405"/>
    </source>
</evidence>
<name>A0A2M7VDM8_9BACT</name>
<sequence>MASANQARGEDYYLPLGQSYLANIYRVANNIELLGDINGDVFVIGNNITIAGNIKGDVYAIAANIRVTGIIEGSLRAAGQNITIDSEIKHGVTLAGNNIYLNDKAKLGATLMVYGQNIEMRGQVAGNVDGGMEKLFISGQLTHLNAEVGQLVLSSTAVVNGNLNYQSRNMAEVPSGAIVKGQHNFSELKKNDQAQVWQNKISGIFYRLLSLLLLGLLLIKLMPSTWRTAVADPQNKYKYILYGLVLSVVTPLVMIVLFITIIGIPLSLILLAIYLILLYSSAVYVGYLIGSWIANRWQLKWPWPYIYLLGLFIYLVLTALPWIGWLVMLLGVWWGLGGLMMMKKDIWQKLKNQQ</sequence>
<accession>A0A2M7VDM8</accession>
<keyword evidence="1" id="KW-0472">Membrane</keyword>
<protein>
    <recommendedName>
        <fullName evidence="2">DUF8173 domain-containing protein</fullName>
    </recommendedName>
</protein>
<evidence type="ECO:0000259" key="2">
    <source>
        <dbReference type="Pfam" id="PF26514"/>
    </source>
</evidence>